<comment type="caution">
    <text evidence="1">The sequence shown here is derived from an EMBL/GenBank/DDBJ whole genome shotgun (WGS) entry which is preliminary data.</text>
</comment>
<keyword evidence="2" id="KW-1185">Reference proteome</keyword>
<accession>A0ABQ1VK76</accession>
<dbReference type="Gene3D" id="6.10.250.730">
    <property type="match status" value="1"/>
</dbReference>
<evidence type="ECO:0008006" key="3">
    <source>
        <dbReference type="Google" id="ProtNLM"/>
    </source>
</evidence>
<proteinExistence type="predicted"/>
<dbReference type="InterPro" id="IPR010385">
    <property type="entry name" value="DUF982"/>
</dbReference>
<organism evidence="1 2">
    <name type="scientific">Paracoccus acridae</name>
    <dbReference type="NCBI Taxonomy" id="1795310"/>
    <lineage>
        <taxon>Bacteria</taxon>
        <taxon>Pseudomonadati</taxon>
        <taxon>Pseudomonadota</taxon>
        <taxon>Alphaproteobacteria</taxon>
        <taxon>Rhodobacterales</taxon>
        <taxon>Paracoccaceae</taxon>
        <taxon>Paracoccus</taxon>
    </lineage>
</organism>
<dbReference type="Pfam" id="PF06169">
    <property type="entry name" value="DUF982"/>
    <property type="match status" value="1"/>
</dbReference>
<reference evidence="2" key="1">
    <citation type="journal article" date="2019" name="Int. J. Syst. Evol. Microbiol.">
        <title>The Global Catalogue of Microorganisms (GCM) 10K type strain sequencing project: providing services to taxonomists for standard genome sequencing and annotation.</title>
        <authorList>
            <consortium name="The Broad Institute Genomics Platform"/>
            <consortium name="The Broad Institute Genome Sequencing Center for Infectious Disease"/>
            <person name="Wu L."/>
            <person name="Ma J."/>
        </authorList>
    </citation>
    <scope>NUCLEOTIDE SEQUENCE [LARGE SCALE GENOMIC DNA]</scope>
    <source>
        <strain evidence="2">CGMCC 1.15419</strain>
    </source>
</reference>
<dbReference type="EMBL" id="BMIV01000011">
    <property type="protein sequence ID" value="GGF74651.1"/>
    <property type="molecule type" value="Genomic_DNA"/>
</dbReference>
<dbReference type="Proteomes" id="UP000640509">
    <property type="component" value="Unassembled WGS sequence"/>
</dbReference>
<protein>
    <recommendedName>
        <fullName evidence="3">DUF982 domain-containing protein</fullName>
    </recommendedName>
</protein>
<sequence>MDEDPEFLSRKAIRAIAVEATINHYQIVITAEDMAEILMERCDPADPCYQRAAECLIAFQEGKAEGETAREAFIDALESAGIFYRDE</sequence>
<evidence type="ECO:0000313" key="1">
    <source>
        <dbReference type="EMBL" id="GGF74651.1"/>
    </source>
</evidence>
<name>A0ABQ1VK76_9RHOB</name>
<evidence type="ECO:0000313" key="2">
    <source>
        <dbReference type="Proteomes" id="UP000640509"/>
    </source>
</evidence>
<gene>
    <name evidence="1" type="ORF">GCM10011402_29150</name>
</gene>
<dbReference type="RefSeq" id="WP_188715897.1">
    <property type="nucleotide sequence ID" value="NZ_BMIV01000011.1"/>
</dbReference>